<evidence type="ECO:0000313" key="3">
    <source>
        <dbReference type="RefSeq" id="XP_018835743.1"/>
    </source>
</evidence>
<feature type="region of interest" description="Disordered" evidence="1">
    <location>
        <begin position="1"/>
        <end position="53"/>
    </location>
</feature>
<name>A0A2I4FVR4_JUGRE</name>
<gene>
    <name evidence="3" type="primary">LOC109002444</name>
</gene>
<evidence type="ECO:0000256" key="1">
    <source>
        <dbReference type="SAM" id="MobiDB-lite"/>
    </source>
</evidence>
<reference evidence="3" key="1">
    <citation type="submission" date="2025-08" db="UniProtKB">
        <authorList>
            <consortium name="RefSeq"/>
        </authorList>
    </citation>
    <scope>IDENTIFICATION</scope>
    <source>
        <tissue evidence="3">Leaves</tissue>
    </source>
</reference>
<sequence>MSYDNQQHPAPISFHEAENVVQRQTSPGNLQQGKPSTDVPSLDKGNLQQGKLSTAVHSLDKVVKDMKDSGPVGGSVPDFPPSSTTPYLKDSSGPVGSSVPGFPPSSAAPSHPKKEANCIKKCLATLSPRCCYS</sequence>
<proteinExistence type="predicted"/>
<keyword evidence="2" id="KW-1185">Reference proteome</keyword>
<feature type="compositionally biased region" description="Low complexity" evidence="1">
    <location>
        <begin position="91"/>
        <end position="110"/>
    </location>
</feature>
<dbReference type="RefSeq" id="XP_018835743.1">
    <property type="nucleotide sequence ID" value="XM_018980198.2"/>
</dbReference>
<protein>
    <submittedName>
        <fullName evidence="3">Uncharacterized protein LOC109002444 isoform X2</fullName>
    </submittedName>
</protein>
<evidence type="ECO:0000313" key="2">
    <source>
        <dbReference type="Proteomes" id="UP000235220"/>
    </source>
</evidence>
<dbReference type="Gramene" id="Jr07_00450_p1">
    <property type="protein sequence ID" value="cds.Jr07_00450_p1"/>
    <property type="gene ID" value="Jr07_00450"/>
</dbReference>
<dbReference type="GeneID" id="109002444"/>
<dbReference type="OrthoDB" id="10530996at2759"/>
<accession>A0A2I4FVR4</accession>
<organism evidence="2 3">
    <name type="scientific">Juglans regia</name>
    <name type="common">English walnut</name>
    <dbReference type="NCBI Taxonomy" id="51240"/>
    <lineage>
        <taxon>Eukaryota</taxon>
        <taxon>Viridiplantae</taxon>
        <taxon>Streptophyta</taxon>
        <taxon>Embryophyta</taxon>
        <taxon>Tracheophyta</taxon>
        <taxon>Spermatophyta</taxon>
        <taxon>Magnoliopsida</taxon>
        <taxon>eudicotyledons</taxon>
        <taxon>Gunneridae</taxon>
        <taxon>Pentapetalae</taxon>
        <taxon>rosids</taxon>
        <taxon>fabids</taxon>
        <taxon>Fagales</taxon>
        <taxon>Juglandaceae</taxon>
        <taxon>Juglans</taxon>
    </lineage>
</organism>
<dbReference type="AlphaFoldDB" id="A0A2I4FVR4"/>
<dbReference type="Proteomes" id="UP000235220">
    <property type="component" value="Chromosome 7"/>
</dbReference>
<feature type="compositionally biased region" description="Polar residues" evidence="1">
    <location>
        <begin position="21"/>
        <end position="39"/>
    </location>
</feature>
<feature type="region of interest" description="Disordered" evidence="1">
    <location>
        <begin position="65"/>
        <end position="114"/>
    </location>
</feature>